<dbReference type="Proteomes" id="UP000011747">
    <property type="component" value="Unassembled WGS sequence"/>
</dbReference>
<feature type="short sequence motif" description="DGA/G" evidence="4">
    <location>
        <begin position="153"/>
        <end position="155"/>
    </location>
</feature>
<dbReference type="PANTHER" id="PTHR14226:SF76">
    <property type="entry name" value="NTE FAMILY PROTEIN RSSA"/>
    <property type="match status" value="1"/>
</dbReference>
<sequence>MAKPKIGLALGSGGAKGFAHVGVLKAFQEASVPIDMIAGSSMGALVASFYGAGHSMEQLSKFSLAFRKKFFLDFTVPKMGLIAGNRIKDMIRLLTHGKNIEDLMLPVAIVATDLKQAEKVVFTKGPVADAVRASISIPGIFVPEKWNGKLLVDGGVVDRVPVSVVKEMGADIIIGVDVSGVKKGTDISTIYDVIIQSIDILQLEAMENRTVESHLMIKPPVEKFNSRSFTNIQEIIQAGENEARKKIPEILTIIDDWKENHEGETN</sequence>
<evidence type="ECO:0000256" key="1">
    <source>
        <dbReference type="ARBA" id="ARBA00022801"/>
    </source>
</evidence>
<feature type="domain" description="PNPLA" evidence="5">
    <location>
        <begin position="8"/>
        <end position="166"/>
    </location>
</feature>
<comment type="caution">
    <text evidence="6">The sequence shown here is derived from an EMBL/GenBank/DDBJ whole genome shotgun (WGS) entry which is preliminary data.</text>
</comment>
<organism evidence="6 7">
    <name type="scientific">Bacillus smithii 7_3_47FAA</name>
    <dbReference type="NCBI Taxonomy" id="665952"/>
    <lineage>
        <taxon>Bacteria</taxon>
        <taxon>Bacillati</taxon>
        <taxon>Bacillota</taxon>
        <taxon>Bacilli</taxon>
        <taxon>Bacillales</taxon>
        <taxon>Bacillaceae</taxon>
        <taxon>Bacillus</taxon>
    </lineage>
</organism>
<dbReference type="SUPFAM" id="SSF52151">
    <property type="entry name" value="FabD/lysophospholipase-like"/>
    <property type="match status" value="1"/>
</dbReference>
<protein>
    <recommendedName>
        <fullName evidence="5">PNPLA domain-containing protein</fullName>
    </recommendedName>
</protein>
<reference evidence="6 7" key="1">
    <citation type="submission" date="2011-09" db="EMBL/GenBank/DDBJ databases">
        <title>The Genome Sequence of Bacillus smithii 7_3_47FAA.</title>
        <authorList>
            <consortium name="The Broad Institute Genome Sequencing Platform"/>
            <person name="Earl A."/>
            <person name="Ward D."/>
            <person name="Feldgarden M."/>
            <person name="Gevers D."/>
            <person name="Daigneault M."/>
            <person name="Strauss J."/>
            <person name="Allen-Vercoe E."/>
            <person name="Young S.K."/>
            <person name="Zeng Q."/>
            <person name="Gargeya S."/>
            <person name="Fitzgerald M."/>
            <person name="Haas B."/>
            <person name="Abouelleil A."/>
            <person name="Alvarado L."/>
            <person name="Arachchi H.M."/>
            <person name="Berlin A."/>
            <person name="Brown A."/>
            <person name="Chapman S.B."/>
            <person name="Chen Z."/>
            <person name="Dunbar C."/>
            <person name="Freedman E."/>
            <person name="Gearin G."/>
            <person name="Goldberg J."/>
            <person name="Griggs A."/>
            <person name="Gujja S."/>
            <person name="Heiman D."/>
            <person name="Howarth C."/>
            <person name="Larson L."/>
            <person name="Lui A."/>
            <person name="MacDonald P.J.P."/>
            <person name="Montmayeur A."/>
            <person name="Murphy C."/>
            <person name="Neiman D."/>
            <person name="Pearson M."/>
            <person name="Priest M."/>
            <person name="Roberts A."/>
            <person name="Saif S."/>
            <person name="Shea T."/>
            <person name="Shenoy N."/>
            <person name="Sisk P."/>
            <person name="Stolte C."/>
            <person name="Sykes S."/>
            <person name="Wortman J."/>
            <person name="Nusbaum C."/>
            <person name="Birren B."/>
        </authorList>
    </citation>
    <scope>NUCLEOTIDE SEQUENCE [LARGE SCALE GENOMIC DNA]</scope>
    <source>
        <strain evidence="6 7">7_3_47FAA</strain>
    </source>
</reference>
<name>G9QMG1_9BACI</name>
<evidence type="ECO:0000256" key="4">
    <source>
        <dbReference type="PROSITE-ProRule" id="PRU01161"/>
    </source>
</evidence>
<dbReference type="PATRIC" id="fig|665952.3.peg.2278"/>
<dbReference type="HOGENOM" id="CLU_047251_0_1_9"/>
<dbReference type="InterPro" id="IPR016035">
    <property type="entry name" value="Acyl_Trfase/lysoPLipase"/>
</dbReference>
<dbReference type="Pfam" id="PF01734">
    <property type="entry name" value="Patatin"/>
    <property type="match status" value="1"/>
</dbReference>
<keyword evidence="7" id="KW-1185">Reference proteome</keyword>
<keyword evidence="2 4" id="KW-0442">Lipid degradation</keyword>
<keyword evidence="3 4" id="KW-0443">Lipid metabolism</keyword>
<dbReference type="PANTHER" id="PTHR14226">
    <property type="entry name" value="NEUROPATHY TARGET ESTERASE/SWISS CHEESE D.MELANOGASTER"/>
    <property type="match status" value="1"/>
</dbReference>
<evidence type="ECO:0000259" key="5">
    <source>
        <dbReference type="PROSITE" id="PS51635"/>
    </source>
</evidence>
<comment type="caution">
    <text evidence="4">Lacks conserved residue(s) required for the propagation of feature annotation.</text>
</comment>
<gene>
    <name evidence="6" type="ORF">HMPREF1015_00726</name>
</gene>
<evidence type="ECO:0000256" key="2">
    <source>
        <dbReference type="ARBA" id="ARBA00022963"/>
    </source>
</evidence>
<accession>G9QMG1</accession>
<keyword evidence="1 4" id="KW-0378">Hydrolase</keyword>
<dbReference type="EMBL" id="ACWF01000119">
    <property type="protein sequence ID" value="EHL77067.1"/>
    <property type="molecule type" value="Genomic_DNA"/>
</dbReference>
<dbReference type="Gene3D" id="3.40.1090.10">
    <property type="entry name" value="Cytosolic phospholipase A2 catalytic domain"/>
    <property type="match status" value="2"/>
</dbReference>
<evidence type="ECO:0000313" key="7">
    <source>
        <dbReference type="Proteomes" id="UP000011747"/>
    </source>
</evidence>
<feature type="active site" description="Nucleophile" evidence="4">
    <location>
        <position position="41"/>
    </location>
</feature>
<dbReference type="InterPro" id="IPR050301">
    <property type="entry name" value="NTE"/>
</dbReference>
<evidence type="ECO:0000313" key="6">
    <source>
        <dbReference type="EMBL" id="EHL77067.1"/>
    </source>
</evidence>
<dbReference type="GO" id="GO:0016787">
    <property type="term" value="F:hydrolase activity"/>
    <property type="evidence" value="ECO:0007669"/>
    <property type="project" value="UniProtKB-UniRule"/>
</dbReference>
<feature type="active site" description="Proton acceptor" evidence="4">
    <location>
        <position position="153"/>
    </location>
</feature>
<proteinExistence type="predicted"/>
<dbReference type="PROSITE" id="PS51635">
    <property type="entry name" value="PNPLA"/>
    <property type="match status" value="1"/>
</dbReference>
<dbReference type="InterPro" id="IPR002641">
    <property type="entry name" value="PNPLA_dom"/>
</dbReference>
<dbReference type="GO" id="GO:0016042">
    <property type="term" value="P:lipid catabolic process"/>
    <property type="evidence" value="ECO:0007669"/>
    <property type="project" value="UniProtKB-UniRule"/>
</dbReference>
<feature type="short sequence motif" description="GXSXG" evidence="4">
    <location>
        <begin position="39"/>
        <end position="43"/>
    </location>
</feature>
<dbReference type="AlphaFoldDB" id="G9QMG1"/>
<evidence type="ECO:0000256" key="3">
    <source>
        <dbReference type="ARBA" id="ARBA00023098"/>
    </source>
</evidence>